<keyword evidence="5" id="KW-1185">Reference proteome</keyword>
<feature type="transmembrane region" description="Helical" evidence="2">
    <location>
        <begin position="215"/>
        <end position="233"/>
    </location>
</feature>
<dbReference type="Proteomes" id="UP000008063">
    <property type="component" value="Unassembled WGS sequence"/>
</dbReference>
<feature type="transmembrane region" description="Helical" evidence="2">
    <location>
        <begin position="56"/>
        <end position="78"/>
    </location>
</feature>
<evidence type="ECO:0000313" key="5">
    <source>
        <dbReference type="Proteomes" id="UP000008063"/>
    </source>
</evidence>
<feature type="domain" description="DUF6533" evidence="3">
    <location>
        <begin position="24"/>
        <end position="69"/>
    </location>
</feature>
<evidence type="ECO:0000256" key="2">
    <source>
        <dbReference type="SAM" id="Phobius"/>
    </source>
</evidence>
<feature type="transmembrane region" description="Helical" evidence="2">
    <location>
        <begin position="126"/>
        <end position="146"/>
    </location>
</feature>
<evidence type="ECO:0000259" key="3">
    <source>
        <dbReference type="Pfam" id="PF20151"/>
    </source>
</evidence>
<evidence type="ECO:0000256" key="1">
    <source>
        <dbReference type="SAM" id="MobiDB-lite"/>
    </source>
</evidence>
<accession>F8Q1H8</accession>
<dbReference type="HOGENOM" id="CLU_035509_2_0_1"/>
<dbReference type="InParanoid" id="F8Q1H8"/>
<dbReference type="AlphaFoldDB" id="F8Q1H8"/>
<feature type="transmembrane region" description="Helical" evidence="2">
    <location>
        <begin position="98"/>
        <end position="114"/>
    </location>
</feature>
<name>F8Q1H8_SERL3</name>
<dbReference type="Pfam" id="PF20151">
    <property type="entry name" value="DUF6533"/>
    <property type="match status" value="1"/>
</dbReference>
<keyword evidence="2" id="KW-0472">Membrane</keyword>
<feature type="transmembrane region" description="Helical" evidence="2">
    <location>
        <begin position="19"/>
        <end position="35"/>
    </location>
</feature>
<protein>
    <recommendedName>
        <fullName evidence="3">DUF6533 domain-containing protein</fullName>
    </recommendedName>
</protein>
<feature type="transmembrane region" description="Helical" evidence="2">
    <location>
        <begin position="176"/>
        <end position="195"/>
    </location>
</feature>
<feature type="region of interest" description="Disordered" evidence="1">
    <location>
        <begin position="293"/>
        <end position="319"/>
    </location>
</feature>
<reference evidence="5" key="1">
    <citation type="journal article" date="2011" name="Science">
        <title>The plant cell wall-decomposing machinery underlies the functional diversity of forest fungi.</title>
        <authorList>
            <person name="Eastwood D.C."/>
            <person name="Floudas D."/>
            <person name="Binder M."/>
            <person name="Majcherczyk A."/>
            <person name="Schneider P."/>
            <person name="Aerts A."/>
            <person name="Asiegbu F.O."/>
            <person name="Baker S.E."/>
            <person name="Barry K."/>
            <person name="Bendiksby M."/>
            <person name="Blumentritt M."/>
            <person name="Coutinho P.M."/>
            <person name="Cullen D."/>
            <person name="de Vries R.P."/>
            <person name="Gathman A."/>
            <person name="Goodell B."/>
            <person name="Henrissat B."/>
            <person name="Ihrmark K."/>
            <person name="Kauserud H."/>
            <person name="Kohler A."/>
            <person name="LaButti K."/>
            <person name="Lapidus A."/>
            <person name="Lavin J.L."/>
            <person name="Lee Y.-H."/>
            <person name="Lindquist E."/>
            <person name="Lilly W."/>
            <person name="Lucas S."/>
            <person name="Morin E."/>
            <person name="Murat C."/>
            <person name="Oguiza J.A."/>
            <person name="Park J."/>
            <person name="Pisabarro A.G."/>
            <person name="Riley R."/>
            <person name="Rosling A."/>
            <person name="Salamov A."/>
            <person name="Schmidt O."/>
            <person name="Schmutz J."/>
            <person name="Skrede I."/>
            <person name="Stenlid J."/>
            <person name="Wiebenga A."/>
            <person name="Xie X."/>
            <person name="Kuees U."/>
            <person name="Hibbett D.S."/>
            <person name="Hoffmeister D."/>
            <person name="Hoegberg N."/>
            <person name="Martin F."/>
            <person name="Grigoriev I.V."/>
            <person name="Watkinson S.C."/>
        </authorList>
    </citation>
    <scope>NUCLEOTIDE SEQUENCE [LARGE SCALE GENOMIC DNA]</scope>
    <source>
        <strain evidence="5">strain S7.3</strain>
    </source>
</reference>
<keyword evidence="2" id="KW-1133">Transmembrane helix</keyword>
<dbReference type="eggNOG" id="ENOG502SNUG">
    <property type="taxonomic scope" value="Eukaryota"/>
</dbReference>
<gene>
    <name evidence="4" type="ORF">SERLA73DRAFT_169206</name>
</gene>
<sequence>MVVPALTETTTSLAEFRNAYSTIYVGLAGFTILVWDHLITFDDEVEFIWNQPKGRLIYLFFFNRYITPLGFIVNLVAYSSNWSQSVKCRCSHFVRYEGAMTLLGILVAALMMLIRVHGMYHNNKSLIAALVLIFLAWTGVSAWLLAKAGSVPHEGISSCTMLFDPNMLSHIASSSAWFPLIFDTVVFIATMYRTVPSIRQKEAGYILRIMLEDGLLYYSIICGVNLVLTIMIVQAPSGLQNITAQLELLFTDVFYCKVTMMSRITLHLKKQAARGYSNSAGSIVHPISFARPRTSSHHSVRPPSITTFRPRAGSSSSAKSLGSAIRFPEAYDGRQDQGFRLSTILSESNTPNVRTPEDCLTPADEVGPSWEAPGFYEMRQARVERDMDVEA</sequence>
<keyword evidence="2" id="KW-0812">Transmembrane</keyword>
<proteinExistence type="predicted"/>
<evidence type="ECO:0000313" key="4">
    <source>
        <dbReference type="EMBL" id="EGN98156.1"/>
    </source>
</evidence>
<organism evidence="5">
    <name type="scientific">Serpula lacrymans var. lacrymans (strain S7.3)</name>
    <name type="common">Dry rot fungus</name>
    <dbReference type="NCBI Taxonomy" id="936435"/>
    <lineage>
        <taxon>Eukaryota</taxon>
        <taxon>Fungi</taxon>
        <taxon>Dikarya</taxon>
        <taxon>Basidiomycota</taxon>
        <taxon>Agaricomycotina</taxon>
        <taxon>Agaricomycetes</taxon>
        <taxon>Agaricomycetidae</taxon>
        <taxon>Boletales</taxon>
        <taxon>Coniophorineae</taxon>
        <taxon>Serpulaceae</taxon>
        <taxon>Serpula</taxon>
    </lineage>
</organism>
<dbReference type="EMBL" id="GL945481">
    <property type="protein sequence ID" value="EGN98156.1"/>
    <property type="molecule type" value="Genomic_DNA"/>
</dbReference>
<dbReference type="OrthoDB" id="3354157at2759"/>
<dbReference type="OMA" id="FERTQNG"/>
<dbReference type="InterPro" id="IPR045340">
    <property type="entry name" value="DUF6533"/>
</dbReference>